<keyword evidence="8 12" id="KW-0175">Coiled coil</keyword>
<keyword evidence="3" id="KW-0723">Serine/threonine-protein kinase</keyword>
<dbReference type="EC" id="2.7.11.1" evidence="2"/>
<comment type="catalytic activity">
    <reaction evidence="9">
        <text>L-threonyl-[protein] + ATP = O-phospho-L-threonyl-[protein] + ADP + H(+)</text>
        <dbReference type="Rhea" id="RHEA:46608"/>
        <dbReference type="Rhea" id="RHEA-COMP:11060"/>
        <dbReference type="Rhea" id="RHEA-COMP:11605"/>
        <dbReference type="ChEBI" id="CHEBI:15378"/>
        <dbReference type="ChEBI" id="CHEBI:30013"/>
        <dbReference type="ChEBI" id="CHEBI:30616"/>
        <dbReference type="ChEBI" id="CHEBI:61977"/>
        <dbReference type="ChEBI" id="CHEBI:456216"/>
        <dbReference type="EC" id="2.7.11.1"/>
    </reaction>
</comment>
<evidence type="ECO:0000256" key="2">
    <source>
        <dbReference type="ARBA" id="ARBA00012513"/>
    </source>
</evidence>
<gene>
    <name evidence="15" type="primary">taok2b</name>
</gene>
<feature type="compositionally biased region" description="Low complexity" evidence="13">
    <location>
        <begin position="316"/>
        <end position="339"/>
    </location>
</feature>
<feature type="binding site" evidence="11">
    <location>
        <position position="58"/>
    </location>
    <ligand>
        <name>ATP</name>
        <dbReference type="ChEBI" id="CHEBI:30616"/>
    </ligand>
</feature>
<feature type="compositionally biased region" description="Low complexity" evidence="13">
    <location>
        <begin position="936"/>
        <end position="950"/>
    </location>
</feature>
<name>A0A8D0A154_SANLU</name>
<evidence type="ECO:0000256" key="7">
    <source>
        <dbReference type="ARBA" id="ARBA00022840"/>
    </source>
</evidence>
<dbReference type="Ensembl" id="ENSSLUT00000049938.1">
    <property type="protein sequence ID" value="ENSSLUP00000048475.1"/>
    <property type="gene ID" value="ENSSLUG00000021073.1"/>
</dbReference>
<evidence type="ECO:0000259" key="14">
    <source>
        <dbReference type="PROSITE" id="PS50011"/>
    </source>
</evidence>
<protein>
    <recommendedName>
        <fullName evidence="2">non-specific serine/threonine protein kinase</fullName>
        <ecNumber evidence="2">2.7.11.1</ecNumber>
    </recommendedName>
</protein>
<feature type="compositionally biased region" description="Low complexity" evidence="13">
    <location>
        <begin position="1006"/>
        <end position="1022"/>
    </location>
</feature>
<organism evidence="15 16">
    <name type="scientific">Sander lucioperca</name>
    <name type="common">Pike-perch</name>
    <name type="synonym">Perca lucioperca</name>
    <dbReference type="NCBI Taxonomy" id="283035"/>
    <lineage>
        <taxon>Eukaryota</taxon>
        <taxon>Metazoa</taxon>
        <taxon>Chordata</taxon>
        <taxon>Craniata</taxon>
        <taxon>Vertebrata</taxon>
        <taxon>Euteleostomi</taxon>
        <taxon>Actinopterygii</taxon>
        <taxon>Neopterygii</taxon>
        <taxon>Teleostei</taxon>
        <taxon>Neoteleostei</taxon>
        <taxon>Acanthomorphata</taxon>
        <taxon>Eupercaria</taxon>
        <taxon>Perciformes</taxon>
        <taxon>Percoidei</taxon>
        <taxon>Percidae</taxon>
        <taxon>Luciopercinae</taxon>
        <taxon>Sander</taxon>
    </lineage>
</organism>
<feature type="coiled-coil region" evidence="12">
    <location>
        <begin position="416"/>
        <end position="454"/>
    </location>
</feature>
<evidence type="ECO:0000256" key="10">
    <source>
        <dbReference type="ARBA" id="ARBA00048679"/>
    </source>
</evidence>
<evidence type="ECO:0000313" key="16">
    <source>
        <dbReference type="Proteomes" id="UP000694568"/>
    </source>
</evidence>
<dbReference type="GeneTree" id="ENSGT00940000159991"/>
<feature type="compositionally biased region" description="Basic residues" evidence="13">
    <location>
        <begin position="951"/>
        <end position="963"/>
    </location>
</feature>
<feature type="compositionally biased region" description="Low complexity" evidence="13">
    <location>
        <begin position="891"/>
        <end position="904"/>
    </location>
</feature>
<dbReference type="GO" id="GO:0004674">
    <property type="term" value="F:protein serine/threonine kinase activity"/>
    <property type="evidence" value="ECO:0007669"/>
    <property type="project" value="UniProtKB-KW"/>
</dbReference>
<feature type="compositionally biased region" description="Pro residues" evidence="13">
    <location>
        <begin position="1023"/>
        <end position="1033"/>
    </location>
</feature>
<evidence type="ECO:0000256" key="3">
    <source>
        <dbReference type="ARBA" id="ARBA00022527"/>
    </source>
</evidence>
<feature type="compositionally biased region" description="Polar residues" evidence="13">
    <location>
        <begin position="1094"/>
        <end position="1112"/>
    </location>
</feature>
<evidence type="ECO:0000256" key="9">
    <source>
        <dbReference type="ARBA" id="ARBA00047899"/>
    </source>
</evidence>
<keyword evidence="4" id="KW-0808">Transferase</keyword>
<dbReference type="GO" id="GO:0005737">
    <property type="term" value="C:cytoplasm"/>
    <property type="evidence" value="ECO:0007669"/>
    <property type="project" value="TreeGrafter"/>
</dbReference>
<dbReference type="Proteomes" id="UP000694568">
    <property type="component" value="Unplaced"/>
</dbReference>
<dbReference type="AlphaFoldDB" id="A0A8D0A154"/>
<dbReference type="Gene3D" id="3.30.200.20">
    <property type="entry name" value="Phosphorylase Kinase, domain 1"/>
    <property type="match status" value="1"/>
</dbReference>
<sequence length="1112" mass="126431">MPSSVRAGSLKDPEVAELFFREDPEKLFTDLREIGHGSFGAVYFAHDIRTNEVVAIKKMSYSGKQSNEKWQDIIKEVKFLQKLRHPNTVEYHGCYLREHTAWLVMEYCLGSASDLLEVHKKPLQEVEIAAITHGALQGLVYLHSHNMIHRLHYSLATVSPEVILAMDEGQYDGKVDVWSLGITCIELAERKPPLFNMNAMSALYHIAQNESPVLQSNHWSDYFRNFVDSCLQKIAQDRPTSDVLLKHHFLCRERPMTAVMDLIARTKDAVRELDNLQYRKMKKILFHEAHNGPAPEGGEEEEDVEQYMLRTGTVNSMESSHSLPSMSISASSQSSSVNSLADGSDDSGEMAMMQEGEHTVTSNSSVLHKPLVRGGGGGGGGRRRRGRDHFATIRTASLVTRQIQEHEQGSALREQMSGYKRMRRQHQKQLMGLENKLKAEMDEHQLRLDKELENQRNSFSMEGEKLSKKHQAILEKETKAVLTEEKKFQQHILGQQKKELTGLLESQKRQYRQRKEQLKEELNENQSTPKREKQEWLVHQKECLQQLQAEEEAGLLRRQRQYYELQCRQYKRKMLLARHNLEQDLLREDLNKKQTLKDLECAMLLRHHESTQELEFRQLGLVQRTRADLIRTQHQTELTNQMEYNKRREQELRQKHAVEVRQQPKSLKSKELQIKRQFQDTCKIQTRQYKALRNHLLENTPKSDHKAVLKRLKDEQTRKLAILAEQYDHSINDMLSTQALRLDETQEAEYKVLRMQLQQELELLNAYQSKIKIHTDTQHDREVKDLEQRVSIRRALLEQRIEEEMLSLQNERSERIRTLLERQASEIESFDSESLRLGFSNMALTGIPSEAYPMQGYSNIPPPSSRSAGHWSHGMHPQSVPPQQHSRRSHNSSSSSGIGSSSGAGDRRSESSSSSHALGMALGLGRDGREVHHSSRSSASSSSSSSSSSSHHQRHHLPQHYHHQSTPQLYRERERDREREREKEREREWAGVRGSGGDLAHPHPLPFSHHLPSRSSSQSLAMLPPPPPAPPSISGPSSSSSSSSSSQGGIYSGGGLGVRGAPSLLALRNSPQPLRRTASGGGPGGAGGSDGVLSRSTSVTSHISNGSHLSYS</sequence>
<feature type="compositionally biased region" description="Basic and acidic residues" evidence="13">
    <location>
        <begin position="513"/>
        <end position="522"/>
    </location>
</feature>
<dbReference type="PROSITE" id="PS50011">
    <property type="entry name" value="PROTEIN_KINASE_DOM"/>
    <property type="match status" value="1"/>
</dbReference>
<keyword evidence="16" id="KW-1185">Reference proteome</keyword>
<feature type="region of interest" description="Disordered" evidence="13">
    <location>
        <begin position="315"/>
        <end position="386"/>
    </location>
</feature>
<evidence type="ECO:0000256" key="6">
    <source>
        <dbReference type="ARBA" id="ARBA00022777"/>
    </source>
</evidence>
<dbReference type="PANTHER" id="PTHR47167">
    <property type="entry name" value="SERINE/THREONINE-PROTEIN KINASE TAO1-LIKE PROTEIN"/>
    <property type="match status" value="1"/>
</dbReference>
<feature type="region of interest" description="Disordered" evidence="13">
    <location>
        <begin position="511"/>
        <end position="533"/>
    </location>
</feature>
<evidence type="ECO:0000256" key="12">
    <source>
        <dbReference type="SAM" id="Coils"/>
    </source>
</evidence>
<evidence type="ECO:0000256" key="5">
    <source>
        <dbReference type="ARBA" id="ARBA00022741"/>
    </source>
</evidence>
<dbReference type="GO" id="GO:0005524">
    <property type="term" value="F:ATP binding"/>
    <property type="evidence" value="ECO:0007669"/>
    <property type="project" value="UniProtKB-UniRule"/>
</dbReference>
<dbReference type="InterPro" id="IPR011009">
    <property type="entry name" value="Kinase-like_dom_sf"/>
</dbReference>
<feature type="domain" description="Protein kinase" evidence="14">
    <location>
        <begin position="28"/>
        <end position="250"/>
    </location>
</feature>
<dbReference type="InterPro" id="IPR051234">
    <property type="entry name" value="TAO_STE20_kinase"/>
</dbReference>
<evidence type="ECO:0000256" key="1">
    <source>
        <dbReference type="ARBA" id="ARBA00008874"/>
    </source>
</evidence>
<evidence type="ECO:0000313" key="15">
    <source>
        <dbReference type="Ensembl" id="ENSSLUP00000048475.1"/>
    </source>
</evidence>
<dbReference type="PROSITE" id="PS00107">
    <property type="entry name" value="PROTEIN_KINASE_ATP"/>
    <property type="match status" value="1"/>
</dbReference>
<feature type="region of interest" description="Disordered" evidence="13">
    <location>
        <begin position="855"/>
        <end position="1112"/>
    </location>
</feature>
<dbReference type="Pfam" id="PF00069">
    <property type="entry name" value="Pkinase"/>
    <property type="match status" value="2"/>
</dbReference>
<proteinExistence type="inferred from homology"/>
<feature type="compositionally biased region" description="Gly residues" evidence="13">
    <location>
        <begin position="1079"/>
        <end position="1090"/>
    </location>
</feature>
<dbReference type="SUPFAM" id="SSF56112">
    <property type="entry name" value="Protein kinase-like (PK-like)"/>
    <property type="match status" value="1"/>
</dbReference>
<reference evidence="15" key="2">
    <citation type="submission" date="2025-09" db="UniProtKB">
        <authorList>
            <consortium name="Ensembl"/>
        </authorList>
    </citation>
    <scope>IDENTIFICATION</scope>
</reference>
<feature type="compositionally biased region" description="Low complexity" evidence="13">
    <location>
        <begin position="1034"/>
        <end position="1049"/>
    </location>
</feature>
<keyword evidence="7 11" id="KW-0067">ATP-binding</keyword>
<comment type="catalytic activity">
    <reaction evidence="10">
        <text>L-seryl-[protein] + ATP = O-phospho-L-seryl-[protein] + ADP + H(+)</text>
        <dbReference type="Rhea" id="RHEA:17989"/>
        <dbReference type="Rhea" id="RHEA-COMP:9863"/>
        <dbReference type="Rhea" id="RHEA-COMP:11604"/>
        <dbReference type="ChEBI" id="CHEBI:15378"/>
        <dbReference type="ChEBI" id="CHEBI:29999"/>
        <dbReference type="ChEBI" id="CHEBI:30616"/>
        <dbReference type="ChEBI" id="CHEBI:83421"/>
        <dbReference type="ChEBI" id="CHEBI:456216"/>
        <dbReference type="EC" id="2.7.11.1"/>
    </reaction>
</comment>
<evidence type="ECO:0000256" key="13">
    <source>
        <dbReference type="SAM" id="MobiDB-lite"/>
    </source>
</evidence>
<dbReference type="InterPro" id="IPR000719">
    <property type="entry name" value="Prot_kinase_dom"/>
</dbReference>
<evidence type="ECO:0000256" key="4">
    <source>
        <dbReference type="ARBA" id="ARBA00022679"/>
    </source>
</evidence>
<evidence type="ECO:0000256" key="8">
    <source>
        <dbReference type="ARBA" id="ARBA00023054"/>
    </source>
</evidence>
<dbReference type="PANTHER" id="PTHR47167:SF6">
    <property type="entry name" value="SERINE_THREONINE-PROTEIN KINASE TAO2"/>
    <property type="match status" value="1"/>
</dbReference>
<dbReference type="FunFam" id="3.30.200.20:FF:000029">
    <property type="entry name" value="Serine/threonine-protein kinase TAO2, putative"/>
    <property type="match status" value="1"/>
</dbReference>
<comment type="similarity">
    <text evidence="1">Belongs to the protein kinase superfamily. STE Ser/Thr protein kinase family. STE20 subfamily.</text>
</comment>
<keyword evidence="5 11" id="KW-0547">Nucleotide-binding</keyword>
<dbReference type="Gene3D" id="1.10.510.10">
    <property type="entry name" value="Transferase(Phosphotransferase) domain 1"/>
    <property type="match status" value="2"/>
</dbReference>
<reference evidence="15" key="1">
    <citation type="submission" date="2025-08" db="UniProtKB">
        <authorList>
            <consortium name="Ensembl"/>
        </authorList>
    </citation>
    <scope>IDENTIFICATION</scope>
</reference>
<dbReference type="InterPro" id="IPR017441">
    <property type="entry name" value="Protein_kinase_ATP_BS"/>
</dbReference>
<feature type="compositionally biased region" description="Basic and acidic residues" evidence="13">
    <location>
        <begin position="970"/>
        <end position="990"/>
    </location>
</feature>
<evidence type="ECO:0000256" key="11">
    <source>
        <dbReference type="PROSITE-ProRule" id="PRU10141"/>
    </source>
</evidence>
<keyword evidence="6" id="KW-0418">Kinase</keyword>
<accession>A0A8D0A154</accession>